<keyword evidence="1" id="KW-0812">Transmembrane</keyword>
<keyword evidence="1" id="KW-1133">Transmembrane helix</keyword>
<keyword evidence="1" id="KW-0472">Membrane</keyword>
<dbReference type="EMBL" id="VAUP01000015">
    <property type="protein sequence ID" value="TLX43638.1"/>
    <property type="molecule type" value="Genomic_DNA"/>
</dbReference>
<organism evidence="2 3">
    <name type="scientific">Xanthobacter autotrophicus</name>
    <dbReference type="NCBI Taxonomy" id="280"/>
    <lineage>
        <taxon>Bacteria</taxon>
        <taxon>Pseudomonadati</taxon>
        <taxon>Pseudomonadota</taxon>
        <taxon>Alphaproteobacteria</taxon>
        <taxon>Hyphomicrobiales</taxon>
        <taxon>Xanthobacteraceae</taxon>
        <taxon>Xanthobacter</taxon>
    </lineage>
</organism>
<protein>
    <submittedName>
        <fullName evidence="2">DUF2842 domain-containing protein</fullName>
    </submittedName>
</protein>
<accession>A0A6C1KH82</accession>
<dbReference type="GeneID" id="95772981"/>
<dbReference type="Proteomes" id="UP000305131">
    <property type="component" value="Unassembled WGS sequence"/>
</dbReference>
<name>A0A6C1KH82_XANAU</name>
<feature type="transmembrane region" description="Helical" evidence="1">
    <location>
        <begin position="39"/>
        <end position="60"/>
    </location>
</feature>
<evidence type="ECO:0000313" key="3">
    <source>
        <dbReference type="Proteomes" id="UP000305131"/>
    </source>
</evidence>
<dbReference type="AlphaFoldDB" id="A0A6C1KH82"/>
<dbReference type="InterPro" id="IPR021265">
    <property type="entry name" value="DUF2842"/>
</dbReference>
<evidence type="ECO:0000313" key="2">
    <source>
        <dbReference type="EMBL" id="TLX43638.1"/>
    </source>
</evidence>
<dbReference type="RefSeq" id="WP_138398551.1">
    <property type="nucleotide sequence ID" value="NZ_JBAFVI010000001.1"/>
</dbReference>
<proteinExistence type="predicted"/>
<reference evidence="2 3" key="1">
    <citation type="submission" date="2019-05" db="EMBL/GenBank/DDBJ databases">
        <authorList>
            <person name="Zhou X."/>
        </authorList>
    </citation>
    <scope>NUCLEOTIDE SEQUENCE [LARGE SCALE GENOMIC DNA]</scope>
    <source>
        <strain evidence="2 3">DSM 432</strain>
    </source>
</reference>
<gene>
    <name evidence="2" type="ORF">FBQ73_05840</name>
</gene>
<dbReference type="OrthoDB" id="7510023at2"/>
<dbReference type="Pfam" id="PF11003">
    <property type="entry name" value="DUF2842"/>
    <property type="match status" value="1"/>
</dbReference>
<sequence>MPQRIRKLIGTVLLLLLVVVWALSAMALAQGRVTELGWFLQLVCYVLLGALWIIPGGLLIRWMERPDQKV</sequence>
<comment type="caution">
    <text evidence="2">The sequence shown here is derived from an EMBL/GenBank/DDBJ whole genome shotgun (WGS) entry which is preliminary data.</text>
</comment>
<evidence type="ECO:0000256" key="1">
    <source>
        <dbReference type="SAM" id="Phobius"/>
    </source>
</evidence>